<dbReference type="Gene3D" id="3.40.630.30">
    <property type="match status" value="1"/>
</dbReference>
<gene>
    <name evidence="2" type="ORF">DFR39_11076</name>
</gene>
<feature type="domain" description="N-acetyltransferase" evidence="1">
    <location>
        <begin position="10"/>
        <end position="156"/>
    </location>
</feature>
<dbReference type="CDD" id="cd04301">
    <property type="entry name" value="NAT_SF"/>
    <property type="match status" value="1"/>
</dbReference>
<dbReference type="PROSITE" id="PS51186">
    <property type="entry name" value="GNAT"/>
    <property type="match status" value="1"/>
</dbReference>
<sequence length="161" mass="17638">MSEVLQWRCRPLAELSPEALYEILALRAQVFVVEQRSVYLDADGWDTGCWHLEGRDAAGRLLAYARLVPPGLKGDTQALPMIGRVVVAPAARGAGLGRPLMRQAIAECEARWPGQGIDIGAQAHLERFYASLGFETRSAPYDEDGIAHIDMHRAATQGDRA</sequence>
<dbReference type="OrthoDB" id="9796171at2"/>
<dbReference type="Proteomes" id="UP000295357">
    <property type="component" value="Unassembled WGS sequence"/>
</dbReference>
<organism evidence="2 3">
    <name type="scientific">Roseateles asaccharophilus</name>
    <dbReference type="NCBI Taxonomy" id="582607"/>
    <lineage>
        <taxon>Bacteria</taxon>
        <taxon>Pseudomonadati</taxon>
        <taxon>Pseudomonadota</taxon>
        <taxon>Betaproteobacteria</taxon>
        <taxon>Burkholderiales</taxon>
        <taxon>Sphaerotilaceae</taxon>
        <taxon>Roseateles</taxon>
    </lineage>
</organism>
<evidence type="ECO:0000313" key="3">
    <source>
        <dbReference type="Proteomes" id="UP000295357"/>
    </source>
</evidence>
<reference evidence="2 3" key="1">
    <citation type="submission" date="2019-03" db="EMBL/GenBank/DDBJ databases">
        <title>Genomic Encyclopedia of Type Strains, Phase IV (KMG-IV): sequencing the most valuable type-strain genomes for metagenomic binning, comparative biology and taxonomic classification.</title>
        <authorList>
            <person name="Goeker M."/>
        </authorList>
    </citation>
    <scope>NUCLEOTIDE SEQUENCE [LARGE SCALE GENOMIC DNA]</scope>
    <source>
        <strain evidence="2 3">DSM 25082</strain>
    </source>
</reference>
<dbReference type="SUPFAM" id="SSF55729">
    <property type="entry name" value="Acyl-CoA N-acyltransferases (Nat)"/>
    <property type="match status" value="1"/>
</dbReference>
<dbReference type="RefSeq" id="WP_133605184.1">
    <property type="nucleotide sequence ID" value="NZ_JAUFPJ010000011.1"/>
</dbReference>
<dbReference type="GO" id="GO:0016747">
    <property type="term" value="F:acyltransferase activity, transferring groups other than amino-acyl groups"/>
    <property type="evidence" value="ECO:0007669"/>
    <property type="project" value="InterPro"/>
</dbReference>
<name>A0A4R6MUJ5_9BURK</name>
<dbReference type="InterPro" id="IPR016181">
    <property type="entry name" value="Acyl_CoA_acyltransferase"/>
</dbReference>
<dbReference type="Pfam" id="PF13673">
    <property type="entry name" value="Acetyltransf_10"/>
    <property type="match status" value="1"/>
</dbReference>
<comment type="caution">
    <text evidence="2">The sequence shown here is derived from an EMBL/GenBank/DDBJ whole genome shotgun (WGS) entry which is preliminary data.</text>
</comment>
<dbReference type="EMBL" id="SNXE01000010">
    <property type="protein sequence ID" value="TDP05650.1"/>
    <property type="molecule type" value="Genomic_DNA"/>
</dbReference>
<dbReference type="AlphaFoldDB" id="A0A4R6MUJ5"/>
<protein>
    <submittedName>
        <fullName evidence="2">ElaA protein</fullName>
    </submittedName>
</protein>
<evidence type="ECO:0000313" key="2">
    <source>
        <dbReference type="EMBL" id="TDP05650.1"/>
    </source>
</evidence>
<dbReference type="InterPro" id="IPR000182">
    <property type="entry name" value="GNAT_dom"/>
</dbReference>
<accession>A0A4R6MUJ5</accession>
<keyword evidence="3" id="KW-1185">Reference proteome</keyword>
<evidence type="ECO:0000259" key="1">
    <source>
        <dbReference type="PROSITE" id="PS51186"/>
    </source>
</evidence>
<proteinExistence type="predicted"/>